<evidence type="ECO:0000259" key="3">
    <source>
        <dbReference type="Pfam" id="PF16220"/>
    </source>
</evidence>
<dbReference type="AlphaFoldDB" id="A0A7X0KIH9"/>
<sequence length="334" mass="36049">MGDSLIKPRQDTAQSTEAALHWMIALEDKPDDAEVATAFEAWLASSEDHVKAWAEARHVWKVLGAAHEAREMAGRRDHMRRSSSKTPMARGTRRRGYFTASILAVATICVAAVFLQDIRIWLQADYSTGVAQTREIRLEDGSTIHLGADSAIEVAFDQASRNIRLLTGEAYFEVEPDAARPFRVDAGDVDTTVLGTAFDVRMMAEGTAIAVNRGRVAVASSTAAEVSGAPLEAGDWVRVSHAGKVERGRDVPDLAGGWRSGMLVVKDRSVGEVAEALGRYYRGRIVLADAAIAGQRVTGVYNLNEPIGALTAVAVAHGAYVHQISPWLAVVSSW</sequence>
<feature type="domain" description="FecR protein" evidence="2">
    <location>
        <begin position="125"/>
        <end position="216"/>
    </location>
</feature>
<dbReference type="Pfam" id="PF04773">
    <property type="entry name" value="FecR"/>
    <property type="match status" value="1"/>
</dbReference>
<evidence type="ECO:0000259" key="2">
    <source>
        <dbReference type="Pfam" id="PF04773"/>
    </source>
</evidence>
<dbReference type="Proteomes" id="UP000536262">
    <property type="component" value="Unassembled WGS sequence"/>
</dbReference>
<evidence type="ECO:0000256" key="1">
    <source>
        <dbReference type="SAM" id="Phobius"/>
    </source>
</evidence>
<dbReference type="InterPro" id="IPR012373">
    <property type="entry name" value="Ferrdict_sens_TM"/>
</dbReference>
<name>A0A7X0KIH9_9HYPH</name>
<keyword evidence="5" id="KW-1185">Reference proteome</keyword>
<evidence type="ECO:0000313" key="4">
    <source>
        <dbReference type="EMBL" id="MBB6352677.1"/>
    </source>
</evidence>
<dbReference type="Gene3D" id="3.55.50.30">
    <property type="match status" value="1"/>
</dbReference>
<dbReference type="PANTHER" id="PTHR30273">
    <property type="entry name" value="PERIPLASMIC SIGNAL SENSOR AND SIGMA FACTOR ACTIVATOR FECR-RELATED"/>
    <property type="match status" value="1"/>
</dbReference>
<proteinExistence type="predicted"/>
<dbReference type="InterPro" id="IPR032623">
    <property type="entry name" value="FecR_N"/>
</dbReference>
<dbReference type="PANTHER" id="PTHR30273:SF2">
    <property type="entry name" value="PROTEIN FECR"/>
    <property type="match status" value="1"/>
</dbReference>
<evidence type="ECO:0000313" key="5">
    <source>
        <dbReference type="Proteomes" id="UP000536262"/>
    </source>
</evidence>
<feature type="domain" description="FecR N-terminal" evidence="3">
    <location>
        <begin position="17"/>
        <end position="58"/>
    </location>
</feature>
<dbReference type="GO" id="GO:0016989">
    <property type="term" value="F:sigma factor antagonist activity"/>
    <property type="evidence" value="ECO:0007669"/>
    <property type="project" value="TreeGrafter"/>
</dbReference>
<protein>
    <submittedName>
        <fullName evidence="4">Transmembrane sensor</fullName>
    </submittedName>
</protein>
<dbReference type="Gene3D" id="2.60.120.1440">
    <property type="match status" value="1"/>
</dbReference>
<dbReference type="InterPro" id="IPR006860">
    <property type="entry name" value="FecR"/>
</dbReference>
<keyword evidence="1 4" id="KW-0812">Transmembrane</keyword>
<dbReference type="RefSeq" id="WP_184697563.1">
    <property type="nucleotide sequence ID" value="NZ_BAABEG010000001.1"/>
</dbReference>
<gene>
    <name evidence="4" type="ORF">GGR00_000429</name>
</gene>
<accession>A0A7X0KIH9</accession>
<comment type="caution">
    <text evidence="4">The sequence shown here is derived from an EMBL/GenBank/DDBJ whole genome shotgun (WGS) entry which is preliminary data.</text>
</comment>
<keyword evidence="1" id="KW-0472">Membrane</keyword>
<dbReference type="PIRSF" id="PIRSF018266">
    <property type="entry name" value="FecR"/>
    <property type="match status" value="1"/>
</dbReference>
<dbReference type="EMBL" id="JACHOU010000001">
    <property type="protein sequence ID" value="MBB6352677.1"/>
    <property type="molecule type" value="Genomic_DNA"/>
</dbReference>
<feature type="transmembrane region" description="Helical" evidence="1">
    <location>
        <begin position="97"/>
        <end position="115"/>
    </location>
</feature>
<dbReference type="Pfam" id="PF16220">
    <property type="entry name" value="DUF4880"/>
    <property type="match status" value="1"/>
</dbReference>
<reference evidence="4 5" key="1">
    <citation type="submission" date="2020-08" db="EMBL/GenBank/DDBJ databases">
        <title>Genomic Encyclopedia of Type Strains, Phase IV (KMG-IV): sequencing the most valuable type-strain genomes for metagenomic binning, comparative biology and taxonomic classification.</title>
        <authorList>
            <person name="Goeker M."/>
        </authorList>
    </citation>
    <scope>NUCLEOTIDE SEQUENCE [LARGE SCALE GENOMIC DNA]</scope>
    <source>
        <strain evidence="4 5">DSM 7051</strain>
    </source>
</reference>
<keyword evidence="1" id="KW-1133">Transmembrane helix</keyword>
<organism evidence="4 5">
    <name type="scientific">Aminobacter aganoensis</name>
    <dbReference type="NCBI Taxonomy" id="83264"/>
    <lineage>
        <taxon>Bacteria</taxon>
        <taxon>Pseudomonadati</taxon>
        <taxon>Pseudomonadota</taxon>
        <taxon>Alphaproteobacteria</taxon>
        <taxon>Hyphomicrobiales</taxon>
        <taxon>Phyllobacteriaceae</taxon>
        <taxon>Aminobacter</taxon>
    </lineage>
</organism>